<gene>
    <name evidence="2" type="ORF">EGH23_03600</name>
</gene>
<protein>
    <recommendedName>
        <fullName evidence="1">DUF8145 domain-containing protein</fullName>
    </recommendedName>
</protein>
<keyword evidence="3" id="KW-1185">Reference proteome</keyword>
<sequence length="66" mass="7230">MCGADFESVSIHDEGVMVNLLDNDRFQRVCFQPVSDDEGTPLVRFFHHTHEQAGTGQSGTPGGRVP</sequence>
<dbReference type="Proteomes" id="UP001430455">
    <property type="component" value="Unassembled WGS sequence"/>
</dbReference>
<comment type="caution">
    <text evidence="2">The sequence shown here is derived from an EMBL/GenBank/DDBJ whole genome shotgun (WGS) entry which is preliminary data.</text>
</comment>
<dbReference type="Pfam" id="PF26470">
    <property type="entry name" value="DUF8145"/>
    <property type="match status" value="1"/>
</dbReference>
<organism evidence="2 3">
    <name type="scientific">Haloarcula nitratireducens</name>
    <dbReference type="NCBI Taxonomy" id="2487749"/>
    <lineage>
        <taxon>Archaea</taxon>
        <taxon>Methanobacteriati</taxon>
        <taxon>Methanobacteriota</taxon>
        <taxon>Stenosarchaea group</taxon>
        <taxon>Halobacteria</taxon>
        <taxon>Halobacteriales</taxon>
        <taxon>Haloarculaceae</taxon>
        <taxon>Haloarcula</taxon>
    </lineage>
</organism>
<proteinExistence type="predicted"/>
<name>A0AAW4P8G9_9EURY</name>
<evidence type="ECO:0000259" key="1">
    <source>
        <dbReference type="Pfam" id="PF26470"/>
    </source>
</evidence>
<reference evidence="2 3" key="1">
    <citation type="submission" date="2021-06" db="EMBL/GenBank/DDBJ databases">
        <title>Halomicroarcula sp. a new haloarchaeum isolated from saline soil.</title>
        <authorList>
            <person name="Duran-Viseras A."/>
            <person name="Sanchez-Porro C."/>
            <person name="Ventosa A."/>
        </authorList>
    </citation>
    <scope>NUCLEOTIDE SEQUENCE [LARGE SCALE GENOMIC DNA]</scope>
    <source>
        <strain evidence="2 3">F27</strain>
    </source>
</reference>
<evidence type="ECO:0000313" key="2">
    <source>
        <dbReference type="EMBL" id="MBX0293965.1"/>
    </source>
</evidence>
<feature type="domain" description="DUF8145" evidence="1">
    <location>
        <begin position="1"/>
        <end position="56"/>
    </location>
</feature>
<accession>A0AAW4P8G9</accession>
<evidence type="ECO:0000313" key="3">
    <source>
        <dbReference type="Proteomes" id="UP001430455"/>
    </source>
</evidence>
<dbReference type="InterPro" id="IPR058458">
    <property type="entry name" value="DUF8145"/>
</dbReference>
<dbReference type="EMBL" id="RKLT01000001">
    <property type="protein sequence ID" value="MBX0293965.1"/>
    <property type="molecule type" value="Genomic_DNA"/>
</dbReference>
<dbReference type="AlphaFoldDB" id="A0AAW4P8G9"/>